<dbReference type="EMBL" id="BMAR01000001">
    <property type="protein sequence ID" value="GFR40672.1"/>
    <property type="molecule type" value="Genomic_DNA"/>
</dbReference>
<reference evidence="4 5" key="1">
    <citation type="journal article" date="2021" name="Sci. Rep.">
        <title>Genome sequencing of the multicellular alga Astrephomene provides insights into convergent evolution of germ-soma differentiation.</title>
        <authorList>
            <person name="Yamashita S."/>
            <person name="Yamamoto K."/>
            <person name="Matsuzaki R."/>
            <person name="Suzuki S."/>
            <person name="Yamaguchi H."/>
            <person name="Hirooka S."/>
            <person name="Minakuchi Y."/>
            <person name="Miyagishima S."/>
            <person name="Kawachi M."/>
            <person name="Toyoda A."/>
            <person name="Nozaki H."/>
        </authorList>
    </citation>
    <scope>NUCLEOTIDE SEQUENCE [LARGE SCALE GENOMIC DNA]</scope>
    <source>
        <strain evidence="4 5">NIES-4017</strain>
    </source>
</reference>
<protein>
    <submittedName>
        <fullName evidence="4">Uncharacterized protein</fullName>
    </submittedName>
</protein>
<dbReference type="Pfam" id="PF24681">
    <property type="entry name" value="Kelch_KLHDC2_KLHL20_DRC7"/>
    <property type="match status" value="1"/>
</dbReference>
<accession>A0AAD3HH59</accession>
<dbReference type="PANTHER" id="PTHR46344:SF27">
    <property type="entry name" value="KELCH REPEAT SUPERFAMILY PROTEIN"/>
    <property type="match status" value="1"/>
</dbReference>
<keyword evidence="1" id="KW-0880">Kelch repeat</keyword>
<dbReference type="Proteomes" id="UP001054857">
    <property type="component" value="Unassembled WGS sequence"/>
</dbReference>
<sequence length="328" mass="35592">MDGTDRDGAKVQFTNLDGVVQPPYTPPPRKWTCARVCSVALGTTYMVLLTAVAVIAFILGCYSTAKVRTLIEPAAVLVTDPRAAPGSGYSVFSLGTGLGYWSPVTDMEFARSDHGVIAYGKYAYLVGGQGADGSILKRLVRYDTETGEMKDLKDMLWPRYRFAYALLNDKIYVMGGMDSNATDAGPLDTVMVYDIKGNNWTLTGQLNTKRVDATGAAVNNKVYVFGGYDASFVSLATIEELDPLSATPTAAPTWTLLGNTSNLITSRGDARAVTLDGSIYVAGGVEYYINPNKSCEGDFWIYCYRFLKSVEKFNATTKTWSAVANMIN</sequence>
<comment type="caution">
    <text evidence="4">The sequence shown here is derived from an EMBL/GenBank/DDBJ whole genome shotgun (WGS) entry which is preliminary data.</text>
</comment>
<dbReference type="InterPro" id="IPR015915">
    <property type="entry name" value="Kelch-typ_b-propeller"/>
</dbReference>
<feature type="transmembrane region" description="Helical" evidence="3">
    <location>
        <begin position="39"/>
        <end position="59"/>
    </location>
</feature>
<keyword evidence="3" id="KW-0472">Membrane</keyword>
<keyword evidence="2" id="KW-0677">Repeat</keyword>
<evidence type="ECO:0000256" key="1">
    <source>
        <dbReference type="ARBA" id="ARBA00022441"/>
    </source>
</evidence>
<dbReference type="SUPFAM" id="SSF117281">
    <property type="entry name" value="Kelch motif"/>
    <property type="match status" value="1"/>
</dbReference>
<keyword evidence="5" id="KW-1185">Reference proteome</keyword>
<dbReference type="SMART" id="SM00612">
    <property type="entry name" value="Kelch"/>
    <property type="match status" value="3"/>
</dbReference>
<gene>
    <name evidence="4" type="ORF">Agub_g1260</name>
</gene>
<evidence type="ECO:0000313" key="5">
    <source>
        <dbReference type="Proteomes" id="UP001054857"/>
    </source>
</evidence>
<dbReference type="Gene3D" id="2.120.10.80">
    <property type="entry name" value="Kelch-type beta propeller"/>
    <property type="match status" value="1"/>
</dbReference>
<feature type="non-terminal residue" evidence="4">
    <location>
        <position position="1"/>
    </location>
</feature>
<evidence type="ECO:0000256" key="3">
    <source>
        <dbReference type="SAM" id="Phobius"/>
    </source>
</evidence>
<name>A0AAD3HH59_9CHLO</name>
<dbReference type="InterPro" id="IPR006652">
    <property type="entry name" value="Kelch_1"/>
</dbReference>
<keyword evidence="3" id="KW-1133">Transmembrane helix</keyword>
<evidence type="ECO:0000256" key="2">
    <source>
        <dbReference type="ARBA" id="ARBA00022737"/>
    </source>
</evidence>
<evidence type="ECO:0000313" key="4">
    <source>
        <dbReference type="EMBL" id="GFR40672.1"/>
    </source>
</evidence>
<organism evidence="4 5">
    <name type="scientific">Astrephomene gubernaculifera</name>
    <dbReference type="NCBI Taxonomy" id="47775"/>
    <lineage>
        <taxon>Eukaryota</taxon>
        <taxon>Viridiplantae</taxon>
        <taxon>Chlorophyta</taxon>
        <taxon>core chlorophytes</taxon>
        <taxon>Chlorophyceae</taxon>
        <taxon>CS clade</taxon>
        <taxon>Chlamydomonadales</taxon>
        <taxon>Astrephomenaceae</taxon>
        <taxon>Astrephomene</taxon>
    </lineage>
</organism>
<dbReference type="AlphaFoldDB" id="A0AAD3HH59"/>
<proteinExistence type="predicted"/>
<dbReference type="PANTHER" id="PTHR46344">
    <property type="entry name" value="OS02G0202900 PROTEIN"/>
    <property type="match status" value="1"/>
</dbReference>
<keyword evidence="3" id="KW-0812">Transmembrane</keyword>